<feature type="transmembrane region" description="Helical" evidence="1">
    <location>
        <begin position="6"/>
        <end position="24"/>
    </location>
</feature>
<organism evidence="2 3">
    <name type="scientific">Candidatus Giovannonibacteria bacterium RIFCSPLOWO2_01_FULL_44_16</name>
    <dbReference type="NCBI Taxonomy" id="1798348"/>
    <lineage>
        <taxon>Bacteria</taxon>
        <taxon>Candidatus Giovannoniibacteriota</taxon>
    </lineage>
</organism>
<reference evidence="2 3" key="1">
    <citation type="journal article" date="2016" name="Nat. Commun.">
        <title>Thousands of microbial genomes shed light on interconnected biogeochemical processes in an aquifer system.</title>
        <authorList>
            <person name="Anantharaman K."/>
            <person name="Brown C.T."/>
            <person name="Hug L.A."/>
            <person name="Sharon I."/>
            <person name="Castelle C.J."/>
            <person name="Probst A.J."/>
            <person name="Thomas B.C."/>
            <person name="Singh A."/>
            <person name="Wilkins M.J."/>
            <person name="Karaoz U."/>
            <person name="Brodie E.L."/>
            <person name="Williams K.H."/>
            <person name="Hubbard S.S."/>
            <person name="Banfield J.F."/>
        </authorList>
    </citation>
    <scope>NUCLEOTIDE SEQUENCE [LARGE SCALE GENOMIC DNA]</scope>
</reference>
<evidence type="ECO:0000313" key="3">
    <source>
        <dbReference type="Proteomes" id="UP000178046"/>
    </source>
</evidence>
<gene>
    <name evidence="2" type="ORF">A2924_00555</name>
</gene>
<keyword evidence="1" id="KW-0472">Membrane</keyword>
<name>A0A1F5X4U2_9BACT</name>
<proteinExistence type="predicted"/>
<dbReference type="Proteomes" id="UP000178046">
    <property type="component" value="Unassembled WGS sequence"/>
</dbReference>
<evidence type="ECO:0000256" key="1">
    <source>
        <dbReference type="SAM" id="Phobius"/>
    </source>
</evidence>
<protein>
    <submittedName>
        <fullName evidence="2">Uncharacterized protein</fullName>
    </submittedName>
</protein>
<dbReference type="AlphaFoldDB" id="A0A1F5X4U2"/>
<dbReference type="EMBL" id="MFIA01000011">
    <property type="protein sequence ID" value="OGF82904.1"/>
    <property type="molecule type" value="Genomic_DNA"/>
</dbReference>
<keyword evidence="1" id="KW-0812">Transmembrane</keyword>
<accession>A0A1F5X4U2</accession>
<evidence type="ECO:0000313" key="2">
    <source>
        <dbReference type="EMBL" id="OGF82904.1"/>
    </source>
</evidence>
<comment type="caution">
    <text evidence="2">The sequence shown here is derived from an EMBL/GenBank/DDBJ whole genome shotgun (WGS) entry which is preliminary data.</text>
</comment>
<sequence>MEKNSLWGLLLVGAIVGYMLGYHFGIGNQSLKYGDTGFPKNCRALISDNLSGFALGKYTAEEALYSIDRNCGPGGYIWNER</sequence>
<keyword evidence="1" id="KW-1133">Transmembrane helix</keyword>